<gene>
    <name evidence="2" type="ORF">QJU78_01310</name>
</gene>
<name>A0AAW8CJ46_9PAST</name>
<dbReference type="InterPro" id="IPR002686">
    <property type="entry name" value="Transposase_17"/>
</dbReference>
<evidence type="ECO:0000313" key="3">
    <source>
        <dbReference type="Proteomes" id="UP001230466"/>
    </source>
</evidence>
<dbReference type="Gene3D" id="3.30.70.1290">
    <property type="entry name" value="Transposase IS200-like"/>
    <property type="match status" value="1"/>
</dbReference>
<dbReference type="RefSeq" id="WP_211597083.1">
    <property type="nucleotide sequence ID" value="NZ_JAGRQI010000002.1"/>
</dbReference>
<dbReference type="PANTHER" id="PTHR36966:SF1">
    <property type="entry name" value="REP-ASSOCIATED TYROSINE TRANSPOSASE"/>
    <property type="match status" value="1"/>
</dbReference>
<dbReference type="Proteomes" id="UP001230466">
    <property type="component" value="Unassembled WGS sequence"/>
</dbReference>
<dbReference type="InterPro" id="IPR036515">
    <property type="entry name" value="Transposase_17_sf"/>
</dbReference>
<dbReference type="SMART" id="SM01321">
    <property type="entry name" value="Y1_Tnp"/>
    <property type="match status" value="1"/>
</dbReference>
<comment type="caution">
    <text evidence="2">The sequence shown here is derived from an EMBL/GenBank/DDBJ whole genome shotgun (WGS) entry which is preliminary data.</text>
</comment>
<sequence>MKNKFKPKSLRLKYWNYQNSAIYFVTICTKNKIHYFGEIKKGKMFYSPIGAIAYVLWKEIQHRNKNIILGDFVIMPNHIHAILILSSNNMENNDDLLGKNRFQNIGKNSLSSIIGGYKSSVSKYAHRLNFEFQWQKNFYEHIVRNEYSLEKISQYVLENPIDWSKKYNNDI</sequence>
<protein>
    <recommendedName>
        <fullName evidence="1">Transposase IS200-like domain-containing protein</fullName>
    </recommendedName>
</protein>
<evidence type="ECO:0000313" key="2">
    <source>
        <dbReference type="EMBL" id="MDP8186424.1"/>
    </source>
</evidence>
<feature type="domain" description="Transposase IS200-like" evidence="1">
    <location>
        <begin position="18"/>
        <end position="159"/>
    </location>
</feature>
<accession>A0AAW8CJ46</accession>
<dbReference type="SUPFAM" id="SSF143422">
    <property type="entry name" value="Transposase IS200-like"/>
    <property type="match status" value="1"/>
</dbReference>
<dbReference type="EMBL" id="JASAYJ010000002">
    <property type="protein sequence ID" value="MDP8186424.1"/>
    <property type="molecule type" value="Genomic_DNA"/>
</dbReference>
<dbReference type="GO" id="GO:0004803">
    <property type="term" value="F:transposase activity"/>
    <property type="evidence" value="ECO:0007669"/>
    <property type="project" value="InterPro"/>
</dbReference>
<dbReference type="InterPro" id="IPR052715">
    <property type="entry name" value="RAYT_transposase"/>
</dbReference>
<organism evidence="2 3">
    <name type="scientific">Pasteurella atlantica</name>
    <dbReference type="NCBI Taxonomy" id="2827233"/>
    <lineage>
        <taxon>Bacteria</taxon>
        <taxon>Pseudomonadati</taxon>
        <taxon>Pseudomonadota</taxon>
        <taxon>Gammaproteobacteria</taxon>
        <taxon>Pasteurellales</taxon>
        <taxon>Pasteurellaceae</taxon>
        <taxon>Pasteurella</taxon>
    </lineage>
</organism>
<dbReference type="AlphaFoldDB" id="A0AAW8CJ46"/>
<reference evidence="2" key="1">
    <citation type="journal article" date="2023" name="Front. Microbiol.">
        <title>Phylogeography and host specificity of Pasteurellaceae pathogenic to sea-farmed fish in the north-east Atlantic.</title>
        <authorList>
            <person name="Gulla S."/>
            <person name="Colquhoun D.J."/>
            <person name="Olsen A.B."/>
            <person name="Spilsberg B."/>
            <person name="Lagesen K."/>
            <person name="Aakesson C.P."/>
            <person name="Strom S."/>
            <person name="Manji F."/>
            <person name="Birkbeck T.H."/>
            <person name="Nilsen H.K."/>
        </authorList>
    </citation>
    <scope>NUCLEOTIDE SEQUENCE</scope>
    <source>
        <strain evidence="2">VIB1234</strain>
    </source>
</reference>
<dbReference type="GO" id="GO:0006313">
    <property type="term" value="P:DNA transposition"/>
    <property type="evidence" value="ECO:0007669"/>
    <property type="project" value="InterPro"/>
</dbReference>
<evidence type="ECO:0000259" key="1">
    <source>
        <dbReference type="SMART" id="SM01321"/>
    </source>
</evidence>
<dbReference type="GO" id="GO:0043565">
    <property type="term" value="F:sequence-specific DNA binding"/>
    <property type="evidence" value="ECO:0007669"/>
    <property type="project" value="TreeGrafter"/>
</dbReference>
<proteinExistence type="predicted"/>
<dbReference type="PANTHER" id="PTHR36966">
    <property type="entry name" value="REP-ASSOCIATED TYROSINE TRANSPOSASE"/>
    <property type="match status" value="1"/>
</dbReference>